<dbReference type="Pfam" id="PF01627">
    <property type="entry name" value="Hpt"/>
    <property type="match status" value="1"/>
</dbReference>
<keyword evidence="8" id="KW-0547">Nucleotide-binding</keyword>
<evidence type="ECO:0000256" key="9">
    <source>
        <dbReference type="ARBA" id="ARBA00022777"/>
    </source>
</evidence>
<dbReference type="Pfam" id="PF00512">
    <property type="entry name" value="HisKA"/>
    <property type="match status" value="1"/>
</dbReference>
<dbReference type="InterPro" id="IPR035965">
    <property type="entry name" value="PAS-like_dom_sf"/>
</dbReference>
<dbReference type="PANTHER" id="PTHR45339">
    <property type="entry name" value="HYBRID SIGNAL TRANSDUCTION HISTIDINE KINASE J"/>
    <property type="match status" value="1"/>
</dbReference>
<dbReference type="SUPFAM" id="SSF55785">
    <property type="entry name" value="PYP-like sensor domain (PAS domain)"/>
    <property type="match status" value="1"/>
</dbReference>
<evidence type="ECO:0000256" key="13">
    <source>
        <dbReference type="ARBA" id="ARBA00023136"/>
    </source>
</evidence>
<keyword evidence="7 18" id="KW-0812">Transmembrane</keyword>
<evidence type="ECO:0000256" key="16">
    <source>
        <dbReference type="PROSITE-ProRule" id="PRU00110"/>
    </source>
</evidence>
<dbReference type="PROSITE" id="PS50110">
    <property type="entry name" value="RESPONSE_REGULATORY"/>
    <property type="match status" value="2"/>
</dbReference>
<evidence type="ECO:0000256" key="10">
    <source>
        <dbReference type="ARBA" id="ARBA00022840"/>
    </source>
</evidence>
<evidence type="ECO:0000256" key="7">
    <source>
        <dbReference type="ARBA" id="ARBA00022692"/>
    </source>
</evidence>
<feature type="modified residue" description="4-aspartylphosphate" evidence="17">
    <location>
        <position position="898"/>
    </location>
</feature>
<dbReference type="AlphaFoldDB" id="A0A1H6HJH7"/>
<dbReference type="PROSITE" id="PS50112">
    <property type="entry name" value="PAS"/>
    <property type="match status" value="1"/>
</dbReference>
<dbReference type="InterPro" id="IPR003661">
    <property type="entry name" value="HisK_dim/P_dom"/>
</dbReference>
<dbReference type="SMART" id="SM00091">
    <property type="entry name" value="PAS"/>
    <property type="match status" value="1"/>
</dbReference>
<dbReference type="SMART" id="SM00448">
    <property type="entry name" value="REC"/>
    <property type="match status" value="2"/>
</dbReference>
<dbReference type="InterPro" id="IPR008207">
    <property type="entry name" value="Sig_transdc_His_kin_Hpt_dom"/>
</dbReference>
<evidence type="ECO:0000259" key="23">
    <source>
        <dbReference type="PROSITE" id="PS50894"/>
    </source>
</evidence>
<feature type="transmembrane region" description="Helical" evidence="18">
    <location>
        <begin position="20"/>
        <end position="41"/>
    </location>
</feature>
<evidence type="ECO:0000256" key="11">
    <source>
        <dbReference type="ARBA" id="ARBA00022989"/>
    </source>
</evidence>
<sequence length="1086" mass="118314">MTRFLKPHQPIENRHWLRYATYAAALLMLAGFGSLLSVDLIESRQNEYKTVQRDSDNLSRVLERQILTAVEKIGILLGETAFHFAPVLNGTQHRDRLQANLDLNRLLAFAPEAMTDSLRVIDAQGRVAFNAGHSASLPDLDVSDRAYFQRQKSDPRAGLVLSEPLRSHLTGVWLVTLSLRVNAPDGRFLGLVQAALPTDYFQSLFAGLDIGKSGSVTLIDTDMHLLARYPAQPQLTGTTLEGGPIPPSLAKGEITGSLEVNSPIDDVLRLFTYRKLDQLPYVVVIGRAHSEIIEGWRRKAIFYTVAFVGLGLALLSFLYLLQRHTEENRRLINQVFDATREGIVVTDISGKIVAANAGFTAISGYSRQEAIGQSTAILRSGRHGTDFYEALWDKLRRDGTWRGEIWNRRKSGEIYPQLLSISAIRNRNGVVTNYIGVSSDITELQQARQQAEAGNLAKSEFLATMSHEIRTPMNGVIGMTGLLLDTRLSEEQRIFAQTIRESSESLLSVINDILDFSKMEAGKLDFEETSFEIRPLVEGVIDILSPRVRGRDIDLTCLIPAGACGVFRGDPGRLRQILLNLVGNAVKFTERGTISILVAIADAPDGRAMLTATVADTGIGIPEAAKARLFGTFTQADASMARRYGGSGLGLAICKRIVDWLGGEIGFDSREGEGSTFWFKVPLLRSDEVPSETESGAELDGATILVVDDTSTNRDILRQQLEGWGAAVVALDSAPAAIETVRRAKAAGQPFDAVILDHLMPEMSGLDLAVLLRRDPATAALPLVMATSADLTALRPRLDQLRINEILVKPVRQSALLNAIRRSLGRLPPDTAQTIVPAEDCPVATNPLRILVAEDNAINQQVAVGLLTKLGHRADIADDGAEAIERVAAGEYDLVMMDMQMPLVDGLEATRMIRALPFAKGKVTIIAMTANAMEGDRDACLAAGMDDYISKPIDLNRLTDMLAKWGDWLRAARDKNADSPVDHRAIDELRNALGAEAFQTLLDRFWATLPAALAEMRRAAESGDTAALKAIAHAQAGAAGNLGLVRLSRRLLTLERRDTDPGTAEIEEIVALADLSRRAAPPTGAG</sequence>
<dbReference type="PRINTS" id="PR00344">
    <property type="entry name" value="BCTRLSENSOR"/>
</dbReference>
<dbReference type="SUPFAM" id="SSF47384">
    <property type="entry name" value="Homodimeric domain of signal transducing histidine kinase"/>
    <property type="match status" value="1"/>
</dbReference>
<dbReference type="GO" id="GO:0005524">
    <property type="term" value="F:ATP binding"/>
    <property type="evidence" value="ECO:0007669"/>
    <property type="project" value="UniProtKB-KW"/>
</dbReference>
<dbReference type="SUPFAM" id="SSF55874">
    <property type="entry name" value="ATPase domain of HSP90 chaperone/DNA topoisomerase II/histidine kinase"/>
    <property type="match status" value="1"/>
</dbReference>
<evidence type="ECO:0000259" key="19">
    <source>
        <dbReference type="PROSITE" id="PS50109"/>
    </source>
</evidence>
<evidence type="ECO:0000256" key="3">
    <source>
        <dbReference type="ARBA" id="ARBA00012438"/>
    </source>
</evidence>
<dbReference type="CDD" id="cd17546">
    <property type="entry name" value="REC_hyHK_CKI1_RcsC-like"/>
    <property type="match status" value="1"/>
</dbReference>
<dbReference type="PANTHER" id="PTHR45339:SF1">
    <property type="entry name" value="HYBRID SIGNAL TRANSDUCTION HISTIDINE KINASE J"/>
    <property type="match status" value="1"/>
</dbReference>
<evidence type="ECO:0000256" key="17">
    <source>
        <dbReference type="PROSITE-ProRule" id="PRU00169"/>
    </source>
</evidence>
<dbReference type="SUPFAM" id="SSF47226">
    <property type="entry name" value="Histidine-containing phosphotransfer domain, HPT domain"/>
    <property type="match status" value="1"/>
</dbReference>
<dbReference type="InterPro" id="IPR004358">
    <property type="entry name" value="Sig_transdc_His_kin-like_C"/>
</dbReference>
<dbReference type="CDD" id="cd16922">
    <property type="entry name" value="HATPase_EvgS-ArcB-TorS-like"/>
    <property type="match status" value="1"/>
</dbReference>
<evidence type="ECO:0000256" key="12">
    <source>
        <dbReference type="ARBA" id="ARBA00023012"/>
    </source>
</evidence>
<dbReference type="Proteomes" id="UP000182983">
    <property type="component" value="Unassembled WGS sequence"/>
</dbReference>
<dbReference type="GO" id="GO:0000155">
    <property type="term" value="F:phosphorelay sensor kinase activity"/>
    <property type="evidence" value="ECO:0007669"/>
    <property type="project" value="InterPro"/>
</dbReference>
<gene>
    <name evidence="24" type="ORF">SAMN04244559_01624</name>
</gene>
<dbReference type="Pfam" id="PF00072">
    <property type="entry name" value="Response_reg"/>
    <property type="match status" value="2"/>
</dbReference>
<dbReference type="EC" id="2.7.13.3" evidence="3"/>
<evidence type="ECO:0000259" key="20">
    <source>
        <dbReference type="PROSITE" id="PS50110"/>
    </source>
</evidence>
<comment type="subcellular location">
    <subcellularLocation>
        <location evidence="2">Cell membrane</location>
        <topology evidence="2">Multi-pass membrane protein</topology>
    </subcellularLocation>
</comment>
<evidence type="ECO:0000256" key="14">
    <source>
        <dbReference type="ARBA" id="ARBA00064003"/>
    </source>
</evidence>
<dbReference type="OrthoDB" id="9813151at2"/>
<dbReference type="InterPro" id="IPR003594">
    <property type="entry name" value="HATPase_dom"/>
</dbReference>
<evidence type="ECO:0000256" key="6">
    <source>
        <dbReference type="ARBA" id="ARBA00022679"/>
    </source>
</evidence>
<dbReference type="Gene3D" id="3.30.565.10">
    <property type="entry name" value="Histidine kinase-like ATPase, C-terminal domain"/>
    <property type="match status" value="1"/>
</dbReference>
<dbReference type="Pfam" id="PF02518">
    <property type="entry name" value="HATPase_c"/>
    <property type="match status" value="1"/>
</dbReference>
<dbReference type="PROSITE" id="PS50113">
    <property type="entry name" value="PAC"/>
    <property type="match status" value="1"/>
</dbReference>
<evidence type="ECO:0000256" key="4">
    <source>
        <dbReference type="ARBA" id="ARBA00022475"/>
    </source>
</evidence>
<dbReference type="InterPro" id="IPR011006">
    <property type="entry name" value="CheY-like_superfamily"/>
</dbReference>
<dbReference type="PROSITE" id="PS50894">
    <property type="entry name" value="HPT"/>
    <property type="match status" value="1"/>
</dbReference>
<evidence type="ECO:0000256" key="1">
    <source>
        <dbReference type="ARBA" id="ARBA00000085"/>
    </source>
</evidence>
<dbReference type="InterPro" id="IPR000700">
    <property type="entry name" value="PAS-assoc_C"/>
</dbReference>
<dbReference type="PROSITE" id="PS50109">
    <property type="entry name" value="HIS_KIN"/>
    <property type="match status" value="1"/>
</dbReference>
<dbReference type="Gene3D" id="3.30.450.20">
    <property type="entry name" value="PAS domain"/>
    <property type="match status" value="3"/>
</dbReference>
<evidence type="ECO:0000256" key="2">
    <source>
        <dbReference type="ARBA" id="ARBA00004651"/>
    </source>
</evidence>
<dbReference type="CDD" id="cd00130">
    <property type="entry name" value="PAS"/>
    <property type="match status" value="1"/>
</dbReference>
<dbReference type="InterPro" id="IPR036641">
    <property type="entry name" value="HPT_dom_sf"/>
</dbReference>
<feature type="domain" description="PAS" evidence="21">
    <location>
        <begin position="328"/>
        <end position="374"/>
    </location>
</feature>
<evidence type="ECO:0000259" key="21">
    <source>
        <dbReference type="PROSITE" id="PS50112"/>
    </source>
</evidence>
<organism evidence="24 25">
    <name type="scientific">Magnetospirillum fulvum</name>
    <name type="common">Rhodospirillum fulvum</name>
    <dbReference type="NCBI Taxonomy" id="1082"/>
    <lineage>
        <taxon>Bacteria</taxon>
        <taxon>Pseudomonadati</taxon>
        <taxon>Pseudomonadota</taxon>
        <taxon>Alphaproteobacteria</taxon>
        <taxon>Rhodospirillales</taxon>
        <taxon>Rhodospirillaceae</taxon>
        <taxon>Magnetospirillum</taxon>
    </lineage>
</organism>
<dbReference type="FunFam" id="3.30.565.10:FF:000010">
    <property type="entry name" value="Sensor histidine kinase RcsC"/>
    <property type="match status" value="1"/>
</dbReference>
<dbReference type="SUPFAM" id="SSF52172">
    <property type="entry name" value="CheY-like"/>
    <property type="match status" value="2"/>
</dbReference>
<dbReference type="InterPro" id="IPR036890">
    <property type="entry name" value="HATPase_C_sf"/>
</dbReference>
<dbReference type="Gene3D" id="1.20.120.160">
    <property type="entry name" value="HPT domain"/>
    <property type="match status" value="1"/>
</dbReference>
<dbReference type="SMART" id="SM00388">
    <property type="entry name" value="HisKA"/>
    <property type="match status" value="1"/>
</dbReference>
<dbReference type="CDD" id="cd12914">
    <property type="entry name" value="PDC1_DGC_like"/>
    <property type="match status" value="1"/>
</dbReference>
<reference evidence="25" key="1">
    <citation type="submission" date="2016-10" db="EMBL/GenBank/DDBJ databases">
        <authorList>
            <person name="Varghese N."/>
            <person name="Submissions S."/>
        </authorList>
    </citation>
    <scope>NUCLEOTIDE SEQUENCE [LARGE SCALE GENOMIC DNA]</scope>
    <source>
        <strain evidence="25">DSM 13234</strain>
    </source>
</reference>
<dbReference type="FunFam" id="1.10.287.130:FF:000002">
    <property type="entry name" value="Two-component osmosensing histidine kinase"/>
    <property type="match status" value="1"/>
</dbReference>
<keyword evidence="9" id="KW-0418">Kinase</keyword>
<dbReference type="GO" id="GO:0005886">
    <property type="term" value="C:plasma membrane"/>
    <property type="evidence" value="ECO:0007669"/>
    <property type="project" value="UniProtKB-SubCell"/>
</dbReference>
<evidence type="ECO:0000256" key="18">
    <source>
        <dbReference type="SAM" id="Phobius"/>
    </source>
</evidence>
<evidence type="ECO:0000256" key="5">
    <source>
        <dbReference type="ARBA" id="ARBA00022553"/>
    </source>
</evidence>
<dbReference type="CDD" id="cd00082">
    <property type="entry name" value="HisKA"/>
    <property type="match status" value="1"/>
</dbReference>
<dbReference type="InterPro" id="IPR033479">
    <property type="entry name" value="dCache_1"/>
</dbReference>
<keyword evidence="10" id="KW-0067">ATP-binding</keyword>
<feature type="domain" description="Response regulatory" evidence="20">
    <location>
        <begin position="703"/>
        <end position="824"/>
    </location>
</feature>
<protein>
    <recommendedName>
        <fullName evidence="15">Sensory/regulatory protein RpfC</fullName>
        <ecNumber evidence="3">2.7.13.3</ecNumber>
    </recommendedName>
</protein>
<feature type="domain" description="Histidine kinase" evidence="19">
    <location>
        <begin position="464"/>
        <end position="685"/>
    </location>
</feature>
<dbReference type="InterPro" id="IPR001789">
    <property type="entry name" value="Sig_transdc_resp-reg_receiver"/>
</dbReference>
<dbReference type="InterPro" id="IPR005467">
    <property type="entry name" value="His_kinase_dom"/>
</dbReference>
<keyword evidence="12" id="KW-0902">Two-component regulatory system</keyword>
<keyword evidence="25" id="KW-1185">Reference proteome</keyword>
<evidence type="ECO:0000313" key="24">
    <source>
        <dbReference type="EMBL" id="SEH34384.1"/>
    </source>
</evidence>
<dbReference type="CDD" id="cd12915">
    <property type="entry name" value="PDC2_DGC_like"/>
    <property type="match status" value="1"/>
</dbReference>
<feature type="domain" description="Response regulatory" evidence="20">
    <location>
        <begin position="849"/>
        <end position="966"/>
    </location>
</feature>
<dbReference type="NCBIfam" id="TIGR00229">
    <property type="entry name" value="sensory_box"/>
    <property type="match status" value="1"/>
</dbReference>
<feature type="modified residue" description="Phosphohistidine" evidence="16">
    <location>
        <position position="1033"/>
    </location>
</feature>
<keyword evidence="13 18" id="KW-0472">Membrane</keyword>
<keyword evidence="5 17" id="KW-0597">Phosphoprotein</keyword>
<feature type="domain" description="HPt" evidence="23">
    <location>
        <begin position="994"/>
        <end position="1086"/>
    </location>
</feature>
<feature type="modified residue" description="4-aspartylphosphate" evidence="17">
    <location>
        <position position="757"/>
    </location>
</feature>
<dbReference type="SMART" id="SM00387">
    <property type="entry name" value="HATPase_c"/>
    <property type="match status" value="1"/>
</dbReference>
<keyword evidence="11 18" id="KW-1133">Transmembrane helix</keyword>
<evidence type="ECO:0000313" key="25">
    <source>
        <dbReference type="Proteomes" id="UP000182983"/>
    </source>
</evidence>
<keyword evidence="6" id="KW-0808">Transferase</keyword>
<dbReference type="EMBL" id="FNWO01000005">
    <property type="protein sequence ID" value="SEH34384.1"/>
    <property type="molecule type" value="Genomic_DNA"/>
</dbReference>
<accession>A0A1H6HJH7</accession>
<comment type="catalytic activity">
    <reaction evidence="1">
        <text>ATP + protein L-histidine = ADP + protein N-phospho-L-histidine.</text>
        <dbReference type="EC" id="2.7.13.3"/>
    </reaction>
</comment>
<dbReference type="InterPro" id="IPR036097">
    <property type="entry name" value="HisK_dim/P_sf"/>
</dbReference>
<dbReference type="Pfam" id="PF02743">
    <property type="entry name" value="dCache_1"/>
    <property type="match status" value="1"/>
</dbReference>
<feature type="transmembrane region" description="Helical" evidence="18">
    <location>
        <begin position="300"/>
        <end position="321"/>
    </location>
</feature>
<dbReference type="Pfam" id="PF13426">
    <property type="entry name" value="PAS_9"/>
    <property type="match status" value="1"/>
</dbReference>
<dbReference type="Gene3D" id="1.10.287.130">
    <property type="match status" value="1"/>
</dbReference>
<name>A0A1H6HJH7_MAGFU</name>
<dbReference type="InterPro" id="IPR000014">
    <property type="entry name" value="PAS"/>
</dbReference>
<dbReference type="SMART" id="SM00086">
    <property type="entry name" value="PAC"/>
    <property type="match status" value="1"/>
</dbReference>
<dbReference type="InterPro" id="IPR001610">
    <property type="entry name" value="PAC"/>
</dbReference>
<feature type="domain" description="PAC" evidence="22">
    <location>
        <begin position="401"/>
        <end position="453"/>
    </location>
</feature>
<keyword evidence="4" id="KW-1003">Cell membrane</keyword>
<dbReference type="RefSeq" id="WP_074767365.1">
    <property type="nucleotide sequence ID" value="NZ_FNWO01000005.1"/>
</dbReference>
<proteinExistence type="predicted"/>
<comment type="subunit">
    <text evidence="14">At low DSF concentrations, interacts with RpfF.</text>
</comment>
<evidence type="ECO:0000256" key="15">
    <source>
        <dbReference type="ARBA" id="ARBA00068150"/>
    </source>
</evidence>
<evidence type="ECO:0000259" key="22">
    <source>
        <dbReference type="PROSITE" id="PS50113"/>
    </source>
</evidence>
<dbReference type="Gene3D" id="3.40.50.2300">
    <property type="match status" value="2"/>
</dbReference>
<evidence type="ECO:0000256" key="8">
    <source>
        <dbReference type="ARBA" id="ARBA00022741"/>
    </source>
</evidence>